<evidence type="ECO:0000256" key="2">
    <source>
        <dbReference type="ARBA" id="ARBA00022679"/>
    </source>
</evidence>
<comment type="caution">
    <text evidence="6">The sequence shown here is derived from an EMBL/GenBank/DDBJ whole genome shotgun (WGS) entry which is preliminary data.</text>
</comment>
<dbReference type="RefSeq" id="WP_305003196.1">
    <property type="nucleotide sequence ID" value="NZ_JAUQUB010000002.1"/>
</dbReference>
<sequence>MQCSYFDAGLCRSCSLMGEPYDLQLAEKQRYCASLVDAHWLPARASAERDFRSKAKFAIGGTTDAPTLGILDREYRGVDLEECGVHTPGIRAAVPELRRLITAAGLTPYNVAAREGELKNILVTENPDGELMVRFVLRSDALLPALRDALPGLDLPVRVASANLLPAHVALLEGEEEILLTEAGTLPMRIGGLTLHLGVRSFFQTNLEIAAALYAQAAEWAGGLPIRSAWDLYCGVGGFALALARPGVEVLGVETSVDAVASAARSAADARLESVAFESGDATAFAVRAGGHPDLVVVNPPRRGLDAELCDWLERSGVPNVIYSSCNPTTLARDLARMPALRPVEGRVFDMFPQTTHAEVMVRLER</sequence>
<organism evidence="6 7">
    <name type="scientific">Antiquaquibacter soli</name>
    <dbReference type="NCBI Taxonomy" id="3064523"/>
    <lineage>
        <taxon>Bacteria</taxon>
        <taxon>Bacillati</taxon>
        <taxon>Actinomycetota</taxon>
        <taxon>Actinomycetes</taxon>
        <taxon>Micrococcales</taxon>
        <taxon>Microbacteriaceae</taxon>
        <taxon>Antiquaquibacter</taxon>
    </lineage>
</organism>
<evidence type="ECO:0000256" key="5">
    <source>
        <dbReference type="PROSITE-ProRule" id="PRU10015"/>
    </source>
</evidence>
<keyword evidence="2 4" id="KW-0808">Transferase</keyword>
<feature type="binding site" evidence="4">
    <location>
        <position position="254"/>
    </location>
    <ligand>
        <name>S-adenosyl-L-methionine</name>
        <dbReference type="ChEBI" id="CHEBI:59789"/>
    </ligand>
</feature>
<dbReference type="Gene3D" id="3.40.50.150">
    <property type="entry name" value="Vaccinia Virus protein VP39"/>
    <property type="match status" value="1"/>
</dbReference>
<keyword evidence="1 4" id="KW-0489">Methyltransferase</keyword>
<evidence type="ECO:0000256" key="4">
    <source>
        <dbReference type="PROSITE-ProRule" id="PRU01024"/>
    </source>
</evidence>
<dbReference type="SUPFAM" id="SSF53335">
    <property type="entry name" value="S-adenosyl-L-methionine-dependent methyltransferases"/>
    <property type="match status" value="1"/>
</dbReference>
<feature type="binding site" evidence="4">
    <location>
        <position position="204"/>
    </location>
    <ligand>
        <name>S-adenosyl-L-methionine</name>
        <dbReference type="ChEBI" id="CHEBI:59789"/>
    </ligand>
</feature>
<keyword evidence="7" id="KW-1185">Reference proteome</keyword>
<reference evidence="6 7" key="1">
    <citation type="submission" date="2023-07" db="EMBL/GenBank/DDBJ databases">
        <title>Protaetiibacter sp. nov WY-16 isolated from soil.</title>
        <authorList>
            <person name="Liu B."/>
            <person name="Wan Y."/>
        </authorList>
    </citation>
    <scope>NUCLEOTIDE SEQUENCE [LARGE SCALE GENOMIC DNA]</scope>
    <source>
        <strain evidence="6 7">WY-16</strain>
    </source>
</reference>
<evidence type="ECO:0000313" key="7">
    <source>
        <dbReference type="Proteomes" id="UP001241072"/>
    </source>
</evidence>
<evidence type="ECO:0000256" key="1">
    <source>
        <dbReference type="ARBA" id="ARBA00022603"/>
    </source>
</evidence>
<dbReference type="InterPro" id="IPR030390">
    <property type="entry name" value="MeTrfase_TrmA_AS"/>
</dbReference>
<dbReference type="InterPro" id="IPR010280">
    <property type="entry name" value="U5_MeTrfase_fam"/>
</dbReference>
<dbReference type="Proteomes" id="UP001241072">
    <property type="component" value="Unassembled WGS sequence"/>
</dbReference>
<gene>
    <name evidence="6" type="ORF">Q5716_11065</name>
</gene>
<dbReference type="GO" id="GO:0032259">
    <property type="term" value="P:methylation"/>
    <property type="evidence" value="ECO:0007669"/>
    <property type="project" value="UniProtKB-KW"/>
</dbReference>
<keyword evidence="3 4" id="KW-0949">S-adenosyl-L-methionine</keyword>
<feature type="binding site" evidence="4">
    <location>
        <position position="299"/>
    </location>
    <ligand>
        <name>S-adenosyl-L-methionine</name>
        <dbReference type="ChEBI" id="CHEBI:59789"/>
    </ligand>
</feature>
<dbReference type="InterPro" id="IPR029063">
    <property type="entry name" value="SAM-dependent_MTases_sf"/>
</dbReference>
<feature type="active site" evidence="5">
    <location>
        <position position="326"/>
    </location>
</feature>
<dbReference type="Pfam" id="PF05958">
    <property type="entry name" value="tRNA_U5-meth_tr"/>
    <property type="match status" value="1"/>
</dbReference>
<comment type="similarity">
    <text evidence="4">Belongs to the class I-like SAM-binding methyltransferase superfamily. RNA M5U methyltransferase family.</text>
</comment>
<dbReference type="PANTHER" id="PTHR11061:SF30">
    <property type="entry name" value="TRNA (URACIL(54)-C(5))-METHYLTRANSFERASE"/>
    <property type="match status" value="1"/>
</dbReference>
<dbReference type="PANTHER" id="PTHR11061">
    <property type="entry name" value="RNA M5U METHYLTRANSFERASE"/>
    <property type="match status" value="1"/>
</dbReference>
<dbReference type="Gene3D" id="2.40.50.1070">
    <property type="match status" value="1"/>
</dbReference>
<proteinExistence type="inferred from homology"/>
<evidence type="ECO:0000313" key="6">
    <source>
        <dbReference type="EMBL" id="MDO7882764.1"/>
    </source>
</evidence>
<dbReference type="EMBL" id="JAUQUB010000002">
    <property type="protein sequence ID" value="MDO7882764.1"/>
    <property type="molecule type" value="Genomic_DNA"/>
</dbReference>
<feature type="binding site" evidence="4">
    <location>
        <position position="233"/>
    </location>
    <ligand>
        <name>S-adenosyl-L-methionine</name>
        <dbReference type="ChEBI" id="CHEBI:59789"/>
    </ligand>
</feature>
<accession>A0ABT9BP70</accession>
<evidence type="ECO:0000256" key="3">
    <source>
        <dbReference type="ARBA" id="ARBA00022691"/>
    </source>
</evidence>
<name>A0ABT9BP70_9MICO</name>
<protein>
    <submittedName>
        <fullName evidence="6">Methyltransferase</fullName>
    </submittedName>
</protein>
<dbReference type="GO" id="GO:0008168">
    <property type="term" value="F:methyltransferase activity"/>
    <property type="evidence" value="ECO:0007669"/>
    <property type="project" value="UniProtKB-KW"/>
</dbReference>
<dbReference type="PROSITE" id="PS01230">
    <property type="entry name" value="TRMA_1"/>
    <property type="match status" value="1"/>
</dbReference>
<dbReference type="PROSITE" id="PS51687">
    <property type="entry name" value="SAM_MT_RNA_M5U"/>
    <property type="match status" value="1"/>
</dbReference>
<dbReference type="CDD" id="cd02440">
    <property type="entry name" value="AdoMet_MTases"/>
    <property type="match status" value="1"/>
</dbReference>
<feature type="active site" description="Nucleophile" evidence="4">
    <location>
        <position position="326"/>
    </location>
</feature>